<name>A0A8D8ZMF5_9HEMI</name>
<dbReference type="EMBL" id="HBUF01520028">
    <property type="protein sequence ID" value="CAG6748642.1"/>
    <property type="molecule type" value="Transcribed_RNA"/>
</dbReference>
<sequence length="109" mass="13214">MTKICENDVGTLLYNIEYLLYFKASCCLSRERFLISTYEFQRTLIFFLFLFFEIILYYPVLHYIINIIMVTYYLQFTKLLDQKSLKVCPKVFLESLDIFSQPNNREKKT</sequence>
<feature type="transmembrane region" description="Helical" evidence="1">
    <location>
        <begin position="44"/>
        <end position="74"/>
    </location>
</feature>
<keyword evidence="1" id="KW-0812">Transmembrane</keyword>
<accession>A0A8D8ZMF5</accession>
<evidence type="ECO:0000256" key="1">
    <source>
        <dbReference type="SAM" id="Phobius"/>
    </source>
</evidence>
<protein>
    <submittedName>
        <fullName evidence="2">Uncharacterized protein</fullName>
    </submittedName>
</protein>
<keyword evidence="1" id="KW-0472">Membrane</keyword>
<keyword evidence="1" id="KW-1133">Transmembrane helix</keyword>
<organism evidence="2">
    <name type="scientific">Cacopsylla melanoneura</name>
    <dbReference type="NCBI Taxonomy" id="428564"/>
    <lineage>
        <taxon>Eukaryota</taxon>
        <taxon>Metazoa</taxon>
        <taxon>Ecdysozoa</taxon>
        <taxon>Arthropoda</taxon>
        <taxon>Hexapoda</taxon>
        <taxon>Insecta</taxon>
        <taxon>Pterygota</taxon>
        <taxon>Neoptera</taxon>
        <taxon>Paraneoptera</taxon>
        <taxon>Hemiptera</taxon>
        <taxon>Sternorrhyncha</taxon>
        <taxon>Psylloidea</taxon>
        <taxon>Psyllidae</taxon>
        <taxon>Psyllinae</taxon>
        <taxon>Cacopsylla</taxon>
    </lineage>
</organism>
<reference evidence="2" key="1">
    <citation type="submission" date="2021-05" db="EMBL/GenBank/DDBJ databases">
        <authorList>
            <person name="Alioto T."/>
            <person name="Alioto T."/>
            <person name="Gomez Garrido J."/>
        </authorList>
    </citation>
    <scope>NUCLEOTIDE SEQUENCE</scope>
</reference>
<proteinExistence type="predicted"/>
<evidence type="ECO:0000313" key="2">
    <source>
        <dbReference type="EMBL" id="CAG6748642.1"/>
    </source>
</evidence>
<dbReference type="AlphaFoldDB" id="A0A8D8ZMF5"/>